<organism evidence="7 8">
    <name type="scientific">Cynara cardunculus var. scolymus</name>
    <name type="common">Globe artichoke</name>
    <name type="synonym">Cynara scolymus</name>
    <dbReference type="NCBI Taxonomy" id="59895"/>
    <lineage>
        <taxon>Eukaryota</taxon>
        <taxon>Viridiplantae</taxon>
        <taxon>Streptophyta</taxon>
        <taxon>Embryophyta</taxon>
        <taxon>Tracheophyta</taxon>
        <taxon>Spermatophyta</taxon>
        <taxon>Magnoliopsida</taxon>
        <taxon>eudicotyledons</taxon>
        <taxon>Gunneridae</taxon>
        <taxon>Pentapetalae</taxon>
        <taxon>asterids</taxon>
        <taxon>campanulids</taxon>
        <taxon>Asterales</taxon>
        <taxon>Asteraceae</taxon>
        <taxon>Carduoideae</taxon>
        <taxon>Cardueae</taxon>
        <taxon>Carduinae</taxon>
        <taxon>Cynara</taxon>
    </lineage>
</organism>
<keyword evidence="8" id="KW-1185">Reference proteome</keyword>
<dbReference type="EMBL" id="LEKV01002652">
    <property type="protein sequence ID" value="KVI02520.1"/>
    <property type="molecule type" value="Genomic_DNA"/>
</dbReference>
<keyword evidence="2" id="KW-0677">Repeat</keyword>
<dbReference type="GO" id="GO:0005524">
    <property type="term" value="F:ATP binding"/>
    <property type="evidence" value="ECO:0007669"/>
    <property type="project" value="UniProtKB-KW"/>
</dbReference>
<keyword evidence="5" id="KW-0325">Glycoprotein</keyword>
<keyword evidence="3" id="KW-0547">Nucleotide-binding</keyword>
<evidence type="ECO:0000256" key="2">
    <source>
        <dbReference type="ARBA" id="ARBA00022737"/>
    </source>
</evidence>
<evidence type="ECO:0000256" key="4">
    <source>
        <dbReference type="ARBA" id="ARBA00022840"/>
    </source>
</evidence>
<evidence type="ECO:0000256" key="3">
    <source>
        <dbReference type="ARBA" id="ARBA00022741"/>
    </source>
</evidence>
<name>A0A118K197_CYNCS</name>
<comment type="caution">
    <text evidence="7">The sequence shown here is derived from an EMBL/GenBank/DDBJ whole genome shotgun (WGS) entry which is preliminary data.</text>
</comment>
<evidence type="ECO:0000256" key="6">
    <source>
        <dbReference type="SAM" id="Phobius"/>
    </source>
</evidence>
<evidence type="ECO:0000256" key="5">
    <source>
        <dbReference type="ARBA" id="ARBA00023180"/>
    </source>
</evidence>
<keyword evidence="6" id="KW-0472">Membrane</keyword>
<keyword evidence="4" id="KW-0067">ATP-binding</keyword>
<keyword evidence="6" id="KW-1133">Transmembrane helix</keyword>
<dbReference type="InterPro" id="IPR050647">
    <property type="entry name" value="Plant_LRR-RLKs"/>
</dbReference>
<evidence type="ECO:0000256" key="1">
    <source>
        <dbReference type="ARBA" id="ARBA00022614"/>
    </source>
</evidence>
<keyword evidence="1" id="KW-0433">Leucine-rich repeat</keyword>
<dbReference type="Gramene" id="KVI02520">
    <property type="protein sequence ID" value="KVI02520"/>
    <property type="gene ID" value="Ccrd_019160"/>
</dbReference>
<proteinExistence type="predicted"/>
<evidence type="ECO:0000313" key="7">
    <source>
        <dbReference type="EMBL" id="KVI02520.1"/>
    </source>
</evidence>
<dbReference type="PANTHER" id="PTHR48056">
    <property type="entry name" value="LRR RECEPTOR-LIKE SERINE/THREONINE-PROTEIN KINASE-RELATED"/>
    <property type="match status" value="1"/>
</dbReference>
<dbReference type="Proteomes" id="UP000243975">
    <property type="component" value="Unassembled WGS sequence"/>
</dbReference>
<evidence type="ECO:0000313" key="8">
    <source>
        <dbReference type="Proteomes" id="UP000243975"/>
    </source>
</evidence>
<reference evidence="7 8" key="1">
    <citation type="journal article" date="2016" name="Sci. Rep.">
        <title>The genome sequence of the outbreeding globe artichoke constructed de novo incorporating a phase-aware low-pass sequencing strategy of F1 progeny.</title>
        <authorList>
            <person name="Scaglione D."/>
            <person name="Reyes-Chin-Wo S."/>
            <person name="Acquadro A."/>
            <person name="Froenicke L."/>
            <person name="Portis E."/>
            <person name="Beitel C."/>
            <person name="Tirone M."/>
            <person name="Mauro R."/>
            <person name="Lo Monaco A."/>
            <person name="Mauromicale G."/>
            <person name="Faccioli P."/>
            <person name="Cattivelli L."/>
            <person name="Rieseberg L."/>
            <person name="Michelmore R."/>
            <person name="Lanteri S."/>
        </authorList>
    </citation>
    <scope>NUCLEOTIDE SEQUENCE [LARGE SCALE GENOMIC DNA]</scope>
    <source>
        <strain evidence="7">2C</strain>
    </source>
</reference>
<dbReference type="SUPFAM" id="SSF52058">
    <property type="entry name" value="L domain-like"/>
    <property type="match status" value="1"/>
</dbReference>
<protein>
    <recommendedName>
        <fullName evidence="9">Leucine-rich repeat-containing protein</fullName>
    </recommendedName>
</protein>
<dbReference type="AlphaFoldDB" id="A0A118K197"/>
<dbReference type="InterPro" id="IPR032675">
    <property type="entry name" value="LRR_dom_sf"/>
</dbReference>
<evidence type="ECO:0008006" key="9">
    <source>
        <dbReference type="Google" id="ProtNLM"/>
    </source>
</evidence>
<gene>
    <name evidence="7" type="ORF">Ccrd_019160</name>
</gene>
<accession>A0A118K197</accession>
<feature type="transmembrane region" description="Helical" evidence="6">
    <location>
        <begin position="118"/>
        <end position="136"/>
    </location>
</feature>
<dbReference type="PANTHER" id="PTHR48056:SF81">
    <property type="entry name" value="RECEPTOR PROTEIN-TYROSINE KINASE CEPR1"/>
    <property type="match status" value="1"/>
</dbReference>
<keyword evidence="6" id="KW-0812">Transmembrane</keyword>
<dbReference type="Gene3D" id="3.80.10.10">
    <property type="entry name" value="Ribonuclease Inhibitor"/>
    <property type="match status" value="1"/>
</dbReference>
<sequence>MLQEDYSFSKTTFPYRSLQHVTLSIQCNNSLLSIPFFRLFLHYSSKYLPTISSTSTSISSISTSIEISKNGMKVVRGNASKGFEFDQISAKLDDFNELHDENLASIMRKEKAHGFHRISLFFFLTVTTNFICIYPQHSAMPLKIKRLAPEPERFMWALNMAQSRQICFKMRWSEPLSMCNLTKLVDLQLVNNGLLSFLLSSLWNCSMLRTLSLANNQLIGTLPNSLYDLAKLATFDVHNNSLK</sequence>
<feature type="non-terminal residue" evidence="7">
    <location>
        <position position="243"/>
    </location>
</feature>